<dbReference type="Pfam" id="PF01087">
    <property type="entry name" value="GalP_UDP_transf"/>
    <property type="match status" value="1"/>
</dbReference>
<dbReference type="PANTHER" id="PTHR42763:SF2">
    <property type="entry name" value="ADP-GLUCOSE PHOSPHORYLASE"/>
    <property type="match status" value="1"/>
</dbReference>
<dbReference type="SUPFAM" id="SSF54197">
    <property type="entry name" value="HIT-like"/>
    <property type="match status" value="2"/>
</dbReference>
<feature type="domain" description="Galactose-1-phosphate uridyl transferase N-terminal" evidence="10">
    <location>
        <begin position="35"/>
        <end position="210"/>
    </location>
</feature>
<evidence type="ECO:0000256" key="9">
    <source>
        <dbReference type="PIRSR" id="PIRSR000808-3"/>
    </source>
</evidence>
<comment type="cofactor">
    <cofactor evidence="9">
        <name>Zn(2+)</name>
        <dbReference type="ChEBI" id="CHEBI:29105"/>
    </cofactor>
    <text evidence="9">Binds 1 zinc ion per subunit.</text>
</comment>
<keyword evidence="2 12" id="KW-0808">Transferase</keyword>
<evidence type="ECO:0000256" key="1">
    <source>
        <dbReference type="ARBA" id="ARBA00010951"/>
    </source>
</evidence>
<evidence type="ECO:0000313" key="12">
    <source>
        <dbReference type="EMBL" id="PKQ27894.1"/>
    </source>
</evidence>
<proteinExistence type="inferred from homology"/>
<dbReference type="EMBL" id="PHEX01000046">
    <property type="protein sequence ID" value="PKQ27894.1"/>
    <property type="molecule type" value="Genomic_DNA"/>
</dbReference>
<evidence type="ECO:0000256" key="3">
    <source>
        <dbReference type="ARBA" id="ARBA00022695"/>
    </source>
</evidence>
<dbReference type="InterPro" id="IPR005850">
    <property type="entry name" value="GalP_Utransf_C"/>
</dbReference>
<protein>
    <submittedName>
        <fullName evidence="12">Galactose-1-phosphate uridylyltransferase</fullName>
    </submittedName>
</protein>
<keyword evidence="5 9" id="KW-0862">Zinc</keyword>
<sequence>MKERRGGGEVETVTLTDPDFVGDAVTQPGVCHVMSELRQDIVTGLWVAFATDRAARPSDFPESRISLAYDETEKCPLCSGHEIMTPLEVFAIRPEGGKPNTPGWRVRVVPNKFPVFCTGEKFLSGESLFPRRSAEGSHEVIIHSPSHSESLGTMPVEDVELVLRVWRHRYSAVAVDERVRDVHIIVNHGQRAGSSLEHSHSQLFGMPVVPPLLQQELAGASWHHSHHGECVFCRIISSELEASRRVIAKNGSFVAIAPFASRFPFEVWIIPRDHQESYDMIKDSDLEEFAPVVRDVLGKYHEKFGDTPYNCYMHSAPTDGSKYPYYHWHAEMFPRFTTHGGFEIGTSMMINVTTPELAADYLTGRASP</sequence>
<keyword evidence="7" id="KW-0119">Carbohydrate metabolism</keyword>
<dbReference type="GO" id="GO:0008270">
    <property type="term" value="F:zinc ion binding"/>
    <property type="evidence" value="ECO:0007669"/>
    <property type="project" value="InterPro"/>
</dbReference>
<evidence type="ECO:0000256" key="8">
    <source>
        <dbReference type="PIRSR" id="PIRSR000808-1"/>
    </source>
</evidence>
<accession>A0A2N3G5N7</accession>
<evidence type="ECO:0000256" key="5">
    <source>
        <dbReference type="ARBA" id="ARBA00022833"/>
    </source>
</evidence>
<evidence type="ECO:0000259" key="10">
    <source>
        <dbReference type="Pfam" id="PF01087"/>
    </source>
</evidence>
<feature type="domain" description="Galactose-1-phosphate uridyl transferase C-terminal" evidence="11">
    <location>
        <begin position="225"/>
        <end position="349"/>
    </location>
</feature>
<comment type="caution">
    <text evidence="12">The sequence shown here is derived from an EMBL/GenBank/DDBJ whole genome shotgun (WGS) entry which is preliminary data.</text>
</comment>
<keyword evidence="4 9" id="KW-0479">Metal-binding</keyword>
<gene>
    <name evidence="12" type="ORF">CVT63_05670</name>
</gene>
<dbReference type="PIRSF" id="PIRSF000808">
    <property type="entry name" value="GalT"/>
    <property type="match status" value="1"/>
</dbReference>
<reference evidence="12 13" key="1">
    <citation type="journal article" date="2017" name="ISME J.">
        <title>Potential for microbial H2 and metal transformations associated with novel bacteria and archaea in deep terrestrial subsurface sediments.</title>
        <authorList>
            <person name="Hernsdorf A.W."/>
            <person name="Amano Y."/>
            <person name="Miyakawa K."/>
            <person name="Ise K."/>
            <person name="Suzuki Y."/>
            <person name="Anantharaman K."/>
            <person name="Probst A."/>
            <person name="Burstein D."/>
            <person name="Thomas B.C."/>
            <person name="Banfield J.F."/>
        </authorList>
    </citation>
    <scope>NUCLEOTIDE SEQUENCE [LARGE SCALE GENOMIC DNA]</scope>
    <source>
        <strain evidence="12">HGW-Actinobacteria-3</strain>
    </source>
</reference>
<feature type="active site" description="Tele-UMP-histidine intermediate" evidence="8">
    <location>
        <position position="200"/>
    </location>
</feature>
<dbReference type="GO" id="GO:0008108">
    <property type="term" value="F:UDP-glucose:hexose-1-phosphate uridylyltransferase activity"/>
    <property type="evidence" value="ECO:0007669"/>
    <property type="project" value="InterPro"/>
</dbReference>
<dbReference type="AlphaFoldDB" id="A0A2N3G5N7"/>
<dbReference type="Gene3D" id="3.30.428.10">
    <property type="entry name" value="HIT-like"/>
    <property type="match status" value="2"/>
</dbReference>
<dbReference type="InterPro" id="IPR005849">
    <property type="entry name" value="GalP_Utransf_N"/>
</dbReference>
<evidence type="ECO:0000256" key="2">
    <source>
        <dbReference type="ARBA" id="ARBA00022679"/>
    </source>
</evidence>
<evidence type="ECO:0000256" key="7">
    <source>
        <dbReference type="ARBA" id="ARBA00023277"/>
    </source>
</evidence>
<dbReference type="UniPathway" id="UPA00214"/>
<evidence type="ECO:0000313" key="13">
    <source>
        <dbReference type="Proteomes" id="UP000233654"/>
    </source>
</evidence>
<feature type="binding site" evidence="9">
    <location>
        <position position="75"/>
    </location>
    <ligand>
        <name>Zn(2+)</name>
        <dbReference type="ChEBI" id="CHEBI:29105"/>
    </ligand>
</feature>
<name>A0A2N3G5N7_9ACTN</name>
<evidence type="ECO:0000256" key="6">
    <source>
        <dbReference type="ARBA" id="ARBA00023144"/>
    </source>
</evidence>
<dbReference type="InterPro" id="IPR053177">
    <property type="entry name" value="ADP-glucose_phosphorylase"/>
</dbReference>
<keyword evidence="3 12" id="KW-0548">Nucleotidyltransferase</keyword>
<comment type="similarity">
    <text evidence="1">Belongs to the galactose-1-phosphate uridylyltransferase type 1 family.</text>
</comment>
<feature type="binding site" evidence="9">
    <location>
        <position position="198"/>
    </location>
    <ligand>
        <name>Zn(2+)</name>
        <dbReference type="ChEBI" id="CHEBI:29105"/>
    </ligand>
</feature>
<feature type="binding site" evidence="9">
    <location>
        <position position="147"/>
    </location>
    <ligand>
        <name>Zn(2+)</name>
        <dbReference type="ChEBI" id="CHEBI:29105"/>
    </ligand>
</feature>
<organism evidence="12 13">
    <name type="scientific">Candidatus Anoxymicrobium japonicum</name>
    <dbReference type="NCBI Taxonomy" id="2013648"/>
    <lineage>
        <taxon>Bacteria</taxon>
        <taxon>Bacillati</taxon>
        <taxon>Actinomycetota</taxon>
        <taxon>Candidatus Geothermincolia</taxon>
        <taxon>Candidatus Geothermincolales</taxon>
        <taxon>Candidatus Anoxymicrobiaceae</taxon>
        <taxon>Candidatus Anoxymicrobium</taxon>
    </lineage>
</organism>
<keyword evidence="6" id="KW-0299">Galactose metabolism</keyword>
<dbReference type="Proteomes" id="UP000233654">
    <property type="component" value="Unassembled WGS sequence"/>
</dbReference>
<dbReference type="InterPro" id="IPR001937">
    <property type="entry name" value="GalP_UDPtransf1"/>
</dbReference>
<evidence type="ECO:0000256" key="4">
    <source>
        <dbReference type="ARBA" id="ARBA00022723"/>
    </source>
</evidence>
<dbReference type="PANTHER" id="PTHR42763">
    <property type="entry name" value="ADP-GLUCOSE PHOSPHORYLASE"/>
    <property type="match status" value="1"/>
</dbReference>
<dbReference type="Pfam" id="PF02744">
    <property type="entry name" value="GalP_UDP_tr_C"/>
    <property type="match status" value="1"/>
</dbReference>
<dbReference type="InterPro" id="IPR036265">
    <property type="entry name" value="HIT-like_sf"/>
</dbReference>
<evidence type="ECO:0000259" key="11">
    <source>
        <dbReference type="Pfam" id="PF02744"/>
    </source>
</evidence>
<dbReference type="GO" id="GO:0006012">
    <property type="term" value="P:galactose metabolic process"/>
    <property type="evidence" value="ECO:0007669"/>
    <property type="project" value="UniProtKB-UniPathway"/>
</dbReference>
<feature type="binding site" evidence="9">
    <location>
        <position position="78"/>
    </location>
    <ligand>
        <name>Zn(2+)</name>
        <dbReference type="ChEBI" id="CHEBI:29105"/>
    </ligand>
</feature>